<comment type="similarity">
    <text evidence="1">Belongs to the SMC family. SbcC subfamily.</text>
</comment>
<dbReference type="InterPro" id="IPR027417">
    <property type="entry name" value="P-loop_NTPase"/>
</dbReference>
<dbReference type="Proteomes" id="UP001523565">
    <property type="component" value="Unassembled WGS sequence"/>
</dbReference>
<accession>A0ABT1EDE5</accession>
<proteinExistence type="inferred from homology"/>
<evidence type="ECO:0000256" key="4">
    <source>
        <dbReference type="SAM" id="Coils"/>
    </source>
</evidence>
<dbReference type="SUPFAM" id="SSF52540">
    <property type="entry name" value="P-loop containing nucleoside triphosphate hydrolases"/>
    <property type="match status" value="2"/>
</dbReference>
<evidence type="ECO:0000256" key="1">
    <source>
        <dbReference type="ARBA" id="ARBA00006930"/>
    </source>
</evidence>
<evidence type="ECO:0000313" key="6">
    <source>
        <dbReference type="EMBL" id="MCP1108727.1"/>
    </source>
</evidence>
<dbReference type="PROSITE" id="PS00675">
    <property type="entry name" value="SIGMA54_INTERACT_1"/>
    <property type="match status" value="1"/>
</dbReference>
<feature type="domain" description="Rad50/SbcC-type AAA" evidence="5">
    <location>
        <begin position="6"/>
        <end position="211"/>
    </location>
</feature>
<organism evidence="6 7">
    <name type="scientific">Ohessyouella blattaphilus</name>
    <dbReference type="NCBI Taxonomy" id="2949333"/>
    <lineage>
        <taxon>Bacteria</taxon>
        <taxon>Bacillati</taxon>
        <taxon>Bacillota</taxon>
        <taxon>Clostridia</taxon>
        <taxon>Lachnospirales</taxon>
        <taxon>Lachnospiraceae</taxon>
        <taxon>Ohessyouella</taxon>
    </lineage>
</organism>
<sequence length="887" mass="100082">MRPLTLELSAFGSYILPTSIDFSDLDQGIFLITGDTGAGKTTIFDAITFALYGESSGENREGKMMRSAGCEEGAPTYVSFTFSYRGKVYHIKRNPDYPRLSSRRDKDGNVKYTTEAASVTLTMPDGQVFPGKIREVNEKIVSIIGLDASQFRQIAMIAQGDFLKLLHASSKERQEIFGEIFETGIYRQVQEILKEKAGALANQLKEEQDRIARELDRVECEPQSPLAPELLRLKGQSMPLKEEVLNLLKDLLEKGKEEQLAQQKRVVIQDEKALKLAGEIGAGEATNKLLKEYEQALLEHENLKKTAPEMALLETQLERTKMAKALVVLENEKLRAEKHAQETAEELEKVQQGLKELRFKEIEKEAKAHESAILYETREPELSALLSELEKKFEKLIQLKKARAEHQTKKQGLETALKKERLADMEFQQVNAAYEGGYRLFIEAQAGFLAQRLAPGEPCPVCGSSQHPKPATPVAAAPDEQELEVLKQKRDQAEEMRSQCAKALAAARNSEAEGRVLLKELEEGVSESQEQLEEKKKQLMLERKNLKRTQEESTSELTKLRLELEKLGGACTSLEAQQKQARSEGGERAQSFAQEFSRSSFSSEEEYVKQKSSIPQYEKDKKVYEEYQRQAQEVSVRLKTIRAQVEGKSYQDLSRRQEEFASLQSELKELREHLTLCQNSVRNNERILEQLVKIYTRIGKRQEEFSTMETLNKIASGSVSGSRKLDFETYVQRLYFREVLNAANKRLLKMTGEEFMLQTRDLGELALKGRTGLELDVYDLPSSAVRDVKTLSGGESFMASLAMALGMADVVTRRAGGITLDTLFVDEGFGTLDDETRDQAIKVLQTQVGQGKIIGIISHVGELKQQIDTKLEITKDEKGSRATWQKM</sequence>
<keyword evidence="4" id="KW-0175">Coiled coil</keyword>
<dbReference type="Pfam" id="PF13558">
    <property type="entry name" value="SbcC_Walker_B"/>
    <property type="match status" value="1"/>
</dbReference>
<gene>
    <name evidence="6" type="ORF">NK118_00480</name>
</gene>
<keyword evidence="7" id="KW-1185">Reference proteome</keyword>
<dbReference type="Gene3D" id="3.40.50.300">
    <property type="entry name" value="P-loop containing nucleotide triphosphate hydrolases"/>
    <property type="match status" value="2"/>
</dbReference>
<feature type="coiled-coil region" evidence="4">
    <location>
        <begin position="483"/>
        <end position="577"/>
    </location>
</feature>
<name>A0ABT1EDE5_9FIRM</name>
<reference evidence="6 7" key="1">
    <citation type="journal article" date="2022" name="Genome Biol. Evol.">
        <title>Host diet, physiology and behaviors set the stage for Lachnospiraceae cladogenesis.</title>
        <authorList>
            <person name="Vera-Ponce De Leon A."/>
            <person name="Schneider M."/>
            <person name="Jahnes B.C."/>
            <person name="Sadowski V."/>
            <person name="Camuy-Velez L.A."/>
            <person name="Duan J."/>
            <person name="Sabree Z.L."/>
        </authorList>
    </citation>
    <scope>NUCLEOTIDE SEQUENCE [LARGE SCALE GENOMIC DNA]</scope>
    <source>
        <strain evidence="6 7">PAL227</strain>
    </source>
</reference>
<evidence type="ECO:0000313" key="7">
    <source>
        <dbReference type="Proteomes" id="UP001523565"/>
    </source>
</evidence>
<feature type="coiled-coil region" evidence="4">
    <location>
        <begin position="286"/>
        <end position="360"/>
    </location>
</feature>
<evidence type="ECO:0000259" key="5">
    <source>
        <dbReference type="Pfam" id="PF13476"/>
    </source>
</evidence>
<dbReference type="InterPro" id="IPR025662">
    <property type="entry name" value="Sigma_54_int_dom_ATP-bd_1"/>
</dbReference>
<protein>
    <recommendedName>
        <fullName evidence="3">Nuclease SbcCD subunit C</fullName>
    </recommendedName>
</protein>
<dbReference type="EMBL" id="JAMZFV010000001">
    <property type="protein sequence ID" value="MCP1108727.1"/>
    <property type="molecule type" value="Genomic_DNA"/>
</dbReference>
<feature type="coiled-coil region" evidence="4">
    <location>
        <begin position="190"/>
        <end position="221"/>
    </location>
</feature>
<dbReference type="InterPro" id="IPR038729">
    <property type="entry name" value="Rad50/SbcC_AAA"/>
</dbReference>
<comment type="subunit">
    <text evidence="2">Heterodimer of SbcC and SbcD.</text>
</comment>
<dbReference type="PANTHER" id="PTHR32114">
    <property type="entry name" value="ABC TRANSPORTER ABCH.3"/>
    <property type="match status" value="1"/>
</dbReference>
<dbReference type="Pfam" id="PF13476">
    <property type="entry name" value="AAA_23"/>
    <property type="match status" value="1"/>
</dbReference>
<dbReference type="PANTHER" id="PTHR32114:SF2">
    <property type="entry name" value="ABC TRANSPORTER ABCH.3"/>
    <property type="match status" value="1"/>
</dbReference>
<comment type="caution">
    <text evidence="6">The sequence shown here is derived from an EMBL/GenBank/DDBJ whole genome shotgun (WGS) entry which is preliminary data.</text>
</comment>
<feature type="coiled-coil region" evidence="4">
    <location>
        <begin position="624"/>
        <end position="673"/>
    </location>
</feature>
<dbReference type="RefSeq" id="WP_262067635.1">
    <property type="nucleotide sequence ID" value="NZ_JAMXOC010000001.1"/>
</dbReference>
<evidence type="ECO:0000256" key="3">
    <source>
        <dbReference type="ARBA" id="ARBA00013368"/>
    </source>
</evidence>
<evidence type="ECO:0000256" key="2">
    <source>
        <dbReference type="ARBA" id="ARBA00011322"/>
    </source>
</evidence>